<dbReference type="OrthoDB" id="3252135at2759"/>
<evidence type="ECO:0000313" key="2">
    <source>
        <dbReference type="EMBL" id="KAF5321720.1"/>
    </source>
</evidence>
<accession>A0A8H5BED9</accession>
<dbReference type="Proteomes" id="UP000567179">
    <property type="component" value="Unassembled WGS sequence"/>
</dbReference>
<dbReference type="AlphaFoldDB" id="A0A8H5BED9"/>
<comment type="caution">
    <text evidence="2">The sequence shown here is derived from an EMBL/GenBank/DDBJ whole genome shotgun (WGS) entry which is preliminary data.</text>
</comment>
<dbReference type="EMBL" id="JAACJJ010000028">
    <property type="protein sequence ID" value="KAF5321720.1"/>
    <property type="molecule type" value="Genomic_DNA"/>
</dbReference>
<gene>
    <name evidence="2" type="ORF">D9619_001936</name>
</gene>
<name>A0A8H5BED9_9AGAR</name>
<protein>
    <submittedName>
        <fullName evidence="2">Uncharacterized protein</fullName>
    </submittedName>
</protein>
<evidence type="ECO:0000256" key="1">
    <source>
        <dbReference type="SAM" id="MobiDB-lite"/>
    </source>
</evidence>
<proteinExistence type="predicted"/>
<feature type="compositionally biased region" description="Low complexity" evidence="1">
    <location>
        <begin position="150"/>
        <end position="195"/>
    </location>
</feature>
<evidence type="ECO:0000313" key="3">
    <source>
        <dbReference type="Proteomes" id="UP000567179"/>
    </source>
</evidence>
<keyword evidence="3" id="KW-1185">Reference proteome</keyword>
<feature type="compositionally biased region" description="Pro residues" evidence="1">
    <location>
        <begin position="30"/>
        <end position="39"/>
    </location>
</feature>
<organism evidence="2 3">
    <name type="scientific">Psilocybe cf. subviscida</name>
    <dbReference type="NCBI Taxonomy" id="2480587"/>
    <lineage>
        <taxon>Eukaryota</taxon>
        <taxon>Fungi</taxon>
        <taxon>Dikarya</taxon>
        <taxon>Basidiomycota</taxon>
        <taxon>Agaricomycotina</taxon>
        <taxon>Agaricomycetes</taxon>
        <taxon>Agaricomycetidae</taxon>
        <taxon>Agaricales</taxon>
        <taxon>Agaricineae</taxon>
        <taxon>Strophariaceae</taxon>
        <taxon>Psilocybe</taxon>
    </lineage>
</organism>
<sequence>MAVSDLPPAYNIEMNAARSSQPPALSCSPLVPPNYSPEPLPDEETVSFTPRVHSHTSSSSHGHFTRQWPQATLILRDQDPETRLPTYGRGGRIVGELGLTNPEKIERVTIKLSGQMSLSVADSGSSSTSLISDTYLLWKNPGTSQQNKPGSSSGQRGSASSRRSSVIGTPTAAASSSSSEPSSSSSTSDENSTPAADHPTKCPSILPISIPFPTTYRVDGRYWRLPPSFEATFLGIPALFVRCMYTLSVSIMRTRSYRLASWTTSKTYITMLCFRPRTRPHQPIVVQDTVYASIKPSPEDWTQVVTTMGTRHYKTNVEGLKPIECHRSSFRVIFVVSVNCWPTIFLSLSNRIPTFALTDPIPFHLQLHSSLKSFRELLPANSALLTPYTGTSANGGFQPIESRILQGDKSICITIARQVVVEINGRRRFRTFLAGVAKLRPVPPLLETPSSAYLSEEAARRPPSSTKRASAMDARQLGQDATAIEDNQDVTLDWAGEVVTFAEITTGGFSANSLIVKFIYASFPCPRFRLSVICVCSSRLFVSLTLLRPSWPIVDITLPTATCDRSSISLTTTPWRTCAGFSGAFVDASQSTIVTSSTAAVLTSYQTCDGCVD</sequence>
<feature type="region of interest" description="Disordered" evidence="1">
    <location>
        <begin position="14"/>
        <end position="65"/>
    </location>
</feature>
<feature type="region of interest" description="Disordered" evidence="1">
    <location>
        <begin position="140"/>
        <end position="202"/>
    </location>
</feature>
<feature type="region of interest" description="Disordered" evidence="1">
    <location>
        <begin position="453"/>
        <end position="472"/>
    </location>
</feature>
<reference evidence="2 3" key="1">
    <citation type="journal article" date="2020" name="ISME J.">
        <title>Uncovering the hidden diversity of litter-decomposition mechanisms in mushroom-forming fungi.</title>
        <authorList>
            <person name="Floudas D."/>
            <person name="Bentzer J."/>
            <person name="Ahren D."/>
            <person name="Johansson T."/>
            <person name="Persson P."/>
            <person name="Tunlid A."/>
        </authorList>
    </citation>
    <scope>NUCLEOTIDE SEQUENCE [LARGE SCALE GENOMIC DNA]</scope>
    <source>
        <strain evidence="2 3">CBS 101986</strain>
    </source>
</reference>